<dbReference type="RefSeq" id="WP_237872424.1">
    <property type="nucleotide sequence ID" value="NZ_JAKLTR010000007.1"/>
</dbReference>
<evidence type="ECO:0000313" key="1">
    <source>
        <dbReference type="EMBL" id="MCG2615247.1"/>
    </source>
</evidence>
<dbReference type="InterPro" id="IPR027375">
    <property type="entry name" value="DKNYY"/>
</dbReference>
<name>A0ABS9KSD4_9BACT</name>
<organism evidence="1 2">
    <name type="scientific">Terrimonas ginsenosidimutans</name>
    <dbReference type="NCBI Taxonomy" id="2908004"/>
    <lineage>
        <taxon>Bacteria</taxon>
        <taxon>Pseudomonadati</taxon>
        <taxon>Bacteroidota</taxon>
        <taxon>Chitinophagia</taxon>
        <taxon>Chitinophagales</taxon>
        <taxon>Chitinophagaceae</taxon>
        <taxon>Terrimonas</taxon>
    </lineage>
</organism>
<reference evidence="1" key="1">
    <citation type="submission" date="2022-01" db="EMBL/GenBank/DDBJ databases">
        <authorList>
            <person name="Jo J.-H."/>
            <person name="Im W.-T."/>
        </authorList>
    </citation>
    <scope>NUCLEOTIDE SEQUENCE</scope>
    <source>
        <strain evidence="1">NA20</strain>
    </source>
</reference>
<accession>A0ABS9KSD4</accession>
<dbReference type="Pfam" id="PF13644">
    <property type="entry name" value="DKNYY"/>
    <property type="match status" value="2"/>
</dbReference>
<protein>
    <submittedName>
        <fullName evidence="1">DKNYY domain-containing protein</fullName>
    </submittedName>
</protein>
<proteinExistence type="predicted"/>
<evidence type="ECO:0000313" key="2">
    <source>
        <dbReference type="Proteomes" id="UP001165367"/>
    </source>
</evidence>
<keyword evidence="2" id="KW-1185">Reference proteome</keyword>
<gene>
    <name evidence="1" type="ORF">LZZ85_13180</name>
</gene>
<dbReference type="EMBL" id="JAKLTR010000007">
    <property type="protein sequence ID" value="MCG2615247.1"/>
    <property type="molecule type" value="Genomic_DNA"/>
</dbReference>
<sequence>MKWLIKTILILAGIIPLSRCSSGYKQKDGKLTFNGKELTGDGWQILNTSFAVNDSIIYYKEKIVEDADATSFEALDEHYAKDKNNVYYCEEYRDGQTYYTTKKQTIVTLGNASPASFQVLGDNYAKDHKHAYYKDKPFKVRELASLEVVTMRFVKDRYGVYLDQNPVNNADPKSFRILNSNYASDTNRIYYYGYPSDVHNGIHEINCDRQTFSLLAYPYSQDNKSVYYLYTKIPGSDPASFVALESGYSKDRVNVYKDGKIVKGAEPVTFTVPTE</sequence>
<comment type="caution">
    <text evidence="1">The sequence shown here is derived from an EMBL/GenBank/DDBJ whole genome shotgun (WGS) entry which is preliminary data.</text>
</comment>
<dbReference type="Proteomes" id="UP001165367">
    <property type="component" value="Unassembled WGS sequence"/>
</dbReference>